<dbReference type="PANTHER" id="PTHR46246">
    <property type="entry name" value="GUANOSINE-3',5'-BIS(DIPHOSPHATE) 3'-PYROPHOSPHOHYDROLASE MESH1"/>
    <property type="match status" value="1"/>
</dbReference>
<name>A0A0G8LVI4_9XANT</name>
<organism evidence="2">
    <name type="scientific">Xanthomonas hortorum pv. gardneri</name>
    <dbReference type="NCBI Taxonomy" id="2754056"/>
    <lineage>
        <taxon>Bacteria</taxon>
        <taxon>Pseudomonadati</taxon>
        <taxon>Pseudomonadota</taxon>
        <taxon>Gammaproteobacteria</taxon>
        <taxon>Lysobacterales</taxon>
        <taxon>Lysobacteraceae</taxon>
        <taxon>Xanthomonas</taxon>
    </lineage>
</organism>
<dbReference type="OrthoDB" id="9802385at2"/>
<accession>A0A0G8LVI4</accession>
<feature type="domain" description="HD/PDEase" evidence="1">
    <location>
        <begin position="27"/>
        <end position="148"/>
    </location>
</feature>
<dbReference type="STRING" id="90270.BI317_06905"/>
<evidence type="ECO:0000259" key="1">
    <source>
        <dbReference type="SMART" id="SM00471"/>
    </source>
</evidence>
<dbReference type="Gene3D" id="1.10.3210.10">
    <property type="entry name" value="Hypothetical protein af1432"/>
    <property type="match status" value="1"/>
</dbReference>
<gene>
    <name evidence="2" type="ORF">CFBP8129_32190</name>
</gene>
<reference evidence="2" key="1">
    <citation type="submission" date="2020-07" db="EMBL/GenBank/DDBJ databases">
        <authorList>
            <person name="Pothier F. J."/>
        </authorList>
    </citation>
    <scope>NUCLEOTIDE SEQUENCE</scope>
    <source>
        <strain evidence="2">CFBP 8129</strain>
    </source>
</reference>
<dbReference type="RefSeq" id="WP_006449267.1">
    <property type="nucleotide sequence ID" value="NZ_CP018728.1"/>
</dbReference>
<dbReference type="InterPro" id="IPR003607">
    <property type="entry name" value="HD/PDEase_dom"/>
</dbReference>
<dbReference type="SUPFAM" id="SSF109604">
    <property type="entry name" value="HD-domain/PDEase-like"/>
    <property type="match status" value="1"/>
</dbReference>
<proteinExistence type="predicted"/>
<sequence>MTALTERYALAVDYARIAHAGQLRKGTQIPYLSHLLGVSTLVLECGGDEEQAIAGLLHDVVEDCGGGHEASIRAQFGDTVADIVMACTDATAEDKAEVDNTERARKRDWRERKSAYLDHLRKTPERALLVSGCDKLYNARTIVQDLENPAVGQDIFNVFTAGREGTLWYYGELEAIFRTRDAATARLFSGVVTRMQALADTGEQPVPAHALG</sequence>
<dbReference type="InterPro" id="IPR052194">
    <property type="entry name" value="MESH1"/>
</dbReference>
<dbReference type="Pfam" id="PF13328">
    <property type="entry name" value="HD_4"/>
    <property type="match status" value="1"/>
</dbReference>
<dbReference type="PANTHER" id="PTHR46246:SF1">
    <property type="entry name" value="GUANOSINE-3',5'-BIS(DIPHOSPHATE) 3'-PYROPHOSPHOHYDROLASE MESH1"/>
    <property type="match status" value="1"/>
</dbReference>
<dbReference type="EMBL" id="LR828253">
    <property type="protein sequence ID" value="CAD0346931.1"/>
    <property type="molecule type" value="Genomic_DNA"/>
</dbReference>
<dbReference type="GO" id="GO:0008893">
    <property type="term" value="F:guanosine-3',5'-bis(diphosphate) 3'-diphosphatase activity"/>
    <property type="evidence" value="ECO:0007669"/>
    <property type="project" value="TreeGrafter"/>
</dbReference>
<dbReference type="EMBL" id="LR828253">
    <property type="protein sequence ID" value="CAD0346927.1"/>
    <property type="molecule type" value="Genomic_DNA"/>
</dbReference>
<dbReference type="AlphaFoldDB" id="A0A0G8LVI4"/>
<evidence type="ECO:0000313" key="2">
    <source>
        <dbReference type="EMBL" id="CAD0346927.1"/>
    </source>
</evidence>
<dbReference type="SMART" id="SM00471">
    <property type="entry name" value="HDc"/>
    <property type="match status" value="1"/>
</dbReference>
<protein>
    <recommendedName>
        <fullName evidence="1">HD/PDEase domain-containing protein</fullName>
    </recommendedName>
</protein>
<dbReference type="GeneID" id="55512749"/>